<reference evidence="2" key="2">
    <citation type="submission" date="2023-01" db="EMBL/GenBank/DDBJ databases">
        <title>Draft genome sequence of Algimonas porphyrae strain NBRC 108216.</title>
        <authorList>
            <person name="Sun Q."/>
            <person name="Mori K."/>
        </authorList>
    </citation>
    <scope>NUCLEOTIDE SEQUENCE</scope>
    <source>
        <strain evidence="2">NBRC 108216</strain>
    </source>
</reference>
<gene>
    <name evidence="2" type="ORF">GCM10007854_01360</name>
</gene>
<accession>A0ABQ5UV83</accession>
<reference evidence="2" key="1">
    <citation type="journal article" date="2014" name="Int. J. Syst. Evol. Microbiol.">
        <title>Complete genome of a new Firmicutes species belonging to the dominant human colonic microbiota ('Ruminococcus bicirculans') reveals two chromosomes and a selective capacity to utilize plant glucans.</title>
        <authorList>
            <consortium name="NISC Comparative Sequencing Program"/>
            <person name="Wegmann U."/>
            <person name="Louis P."/>
            <person name="Goesmann A."/>
            <person name="Henrissat B."/>
            <person name="Duncan S.H."/>
            <person name="Flint H.J."/>
        </authorList>
    </citation>
    <scope>NUCLEOTIDE SEQUENCE</scope>
    <source>
        <strain evidence="2">NBRC 108216</strain>
    </source>
</reference>
<evidence type="ECO:0008006" key="4">
    <source>
        <dbReference type="Google" id="ProtNLM"/>
    </source>
</evidence>
<name>A0ABQ5UV83_9PROT</name>
<organism evidence="2 3">
    <name type="scientific">Algimonas porphyrae</name>
    <dbReference type="NCBI Taxonomy" id="1128113"/>
    <lineage>
        <taxon>Bacteria</taxon>
        <taxon>Pseudomonadati</taxon>
        <taxon>Pseudomonadota</taxon>
        <taxon>Alphaproteobacteria</taxon>
        <taxon>Maricaulales</taxon>
        <taxon>Robiginitomaculaceae</taxon>
        <taxon>Algimonas</taxon>
    </lineage>
</organism>
<dbReference type="RefSeq" id="WP_284368940.1">
    <property type="nucleotide sequence ID" value="NZ_BSNJ01000001.1"/>
</dbReference>
<dbReference type="EMBL" id="BSNJ01000001">
    <property type="protein sequence ID" value="GLQ19181.1"/>
    <property type="molecule type" value="Genomic_DNA"/>
</dbReference>
<keyword evidence="1" id="KW-0812">Transmembrane</keyword>
<protein>
    <recommendedName>
        <fullName evidence="4">DUF4760 domain-containing protein</fullName>
    </recommendedName>
</protein>
<comment type="caution">
    <text evidence="2">The sequence shown here is derived from an EMBL/GenBank/DDBJ whole genome shotgun (WGS) entry which is preliminary data.</text>
</comment>
<dbReference type="Proteomes" id="UP001161390">
    <property type="component" value="Unassembled WGS sequence"/>
</dbReference>
<evidence type="ECO:0000313" key="3">
    <source>
        <dbReference type="Proteomes" id="UP001161390"/>
    </source>
</evidence>
<keyword evidence="1" id="KW-1133">Transmembrane helix</keyword>
<keyword evidence="3" id="KW-1185">Reference proteome</keyword>
<feature type="transmembrane region" description="Helical" evidence="1">
    <location>
        <begin position="6"/>
        <end position="27"/>
    </location>
</feature>
<keyword evidence="1" id="KW-0472">Membrane</keyword>
<proteinExistence type="predicted"/>
<sequence>MSLETIYYIGQTVAVVAILISLVFVGIQIRDGNRLARAQMHQEISDSFINLVMTLPDESDMFFEAWFSVVAYKQLGRRDSEMVNAILLGLYKHFENVYYQYKSGFVEETYFQSTTQFMSIFRAREGIQFWWDGRKAVFAPEFVAFVETLSIPDMPIDMKATTRGEGVSERSKA</sequence>
<evidence type="ECO:0000313" key="2">
    <source>
        <dbReference type="EMBL" id="GLQ19181.1"/>
    </source>
</evidence>
<evidence type="ECO:0000256" key="1">
    <source>
        <dbReference type="SAM" id="Phobius"/>
    </source>
</evidence>